<comment type="caution">
    <text evidence="1">The sequence shown here is derived from an EMBL/GenBank/DDBJ whole genome shotgun (WGS) entry which is preliminary data.</text>
</comment>
<dbReference type="AlphaFoldDB" id="A0A4Y2ND54"/>
<dbReference type="PANTHER" id="PTHR45823:SF1">
    <property type="entry name" value="T-SNARE COILED-COIL HOMOLOGY DOMAIN-CONTAINING PROTEIN"/>
    <property type="match status" value="1"/>
</dbReference>
<reference evidence="1 2" key="1">
    <citation type="journal article" date="2019" name="Sci. Rep.">
        <title>Orb-weaving spider Araneus ventricosus genome elucidates the spidroin gene catalogue.</title>
        <authorList>
            <person name="Kono N."/>
            <person name="Nakamura H."/>
            <person name="Ohtoshi R."/>
            <person name="Moran D.A.P."/>
            <person name="Shinohara A."/>
            <person name="Yoshida Y."/>
            <person name="Fujiwara M."/>
            <person name="Mori M."/>
            <person name="Tomita M."/>
            <person name="Arakawa K."/>
        </authorList>
    </citation>
    <scope>NUCLEOTIDE SEQUENCE [LARGE SCALE GENOMIC DNA]</scope>
</reference>
<dbReference type="PANTHER" id="PTHR45823">
    <property type="entry name" value="T-SNARE COILED-COIL HOMOLOGY DOMAIN-CONTAINING PROTEIN"/>
    <property type="match status" value="1"/>
</dbReference>
<keyword evidence="2" id="KW-1185">Reference proteome</keyword>
<dbReference type="EMBL" id="BGPR01008999">
    <property type="protein sequence ID" value="GBN37335.1"/>
    <property type="molecule type" value="Genomic_DNA"/>
</dbReference>
<proteinExistence type="predicted"/>
<evidence type="ECO:0000313" key="2">
    <source>
        <dbReference type="Proteomes" id="UP000499080"/>
    </source>
</evidence>
<gene>
    <name evidence="1" type="ORF">AVEN_7516_1</name>
</gene>
<dbReference type="OrthoDB" id="6512026at2759"/>
<accession>A0A4Y2ND54</accession>
<sequence length="127" mass="14275">MSSTNGWTDFVKASQLVASFRGSTAEALQGIPADKLKDLTTIEKCLETRFGDSHIMEFYRTELKTRRQKPGESLQVLSADVERLMSIAYAECLLDVRGSLAAQCFFEAIIEKNMQLSAKFMDLKDLK</sequence>
<name>A0A4Y2ND54_ARAVE</name>
<evidence type="ECO:0000313" key="1">
    <source>
        <dbReference type="EMBL" id="GBN37335.1"/>
    </source>
</evidence>
<organism evidence="1 2">
    <name type="scientific">Araneus ventricosus</name>
    <name type="common">Orbweaver spider</name>
    <name type="synonym">Epeira ventricosa</name>
    <dbReference type="NCBI Taxonomy" id="182803"/>
    <lineage>
        <taxon>Eukaryota</taxon>
        <taxon>Metazoa</taxon>
        <taxon>Ecdysozoa</taxon>
        <taxon>Arthropoda</taxon>
        <taxon>Chelicerata</taxon>
        <taxon>Arachnida</taxon>
        <taxon>Araneae</taxon>
        <taxon>Araneomorphae</taxon>
        <taxon>Entelegynae</taxon>
        <taxon>Araneoidea</taxon>
        <taxon>Araneidae</taxon>
        <taxon>Araneus</taxon>
    </lineage>
</organism>
<protein>
    <submittedName>
        <fullName evidence="1">Uncharacterized protein</fullName>
    </submittedName>
</protein>
<dbReference type="Proteomes" id="UP000499080">
    <property type="component" value="Unassembled WGS sequence"/>
</dbReference>